<reference evidence="1" key="1">
    <citation type="submission" date="2022-07" db="EMBL/GenBank/DDBJ databases">
        <title>Genome Sequence of Lecanicillium saksenae.</title>
        <authorList>
            <person name="Buettner E."/>
        </authorList>
    </citation>
    <scope>NUCLEOTIDE SEQUENCE</scope>
    <source>
        <strain evidence="1">VT-O1</strain>
    </source>
</reference>
<keyword evidence="2" id="KW-1185">Reference proteome</keyword>
<organism evidence="1 2">
    <name type="scientific">Lecanicillium saksenae</name>
    <dbReference type="NCBI Taxonomy" id="468837"/>
    <lineage>
        <taxon>Eukaryota</taxon>
        <taxon>Fungi</taxon>
        <taxon>Dikarya</taxon>
        <taxon>Ascomycota</taxon>
        <taxon>Pezizomycotina</taxon>
        <taxon>Sordariomycetes</taxon>
        <taxon>Hypocreomycetidae</taxon>
        <taxon>Hypocreales</taxon>
        <taxon>Cordycipitaceae</taxon>
        <taxon>Lecanicillium</taxon>
    </lineage>
</organism>
<comment type="caution">
    <text evidence="1">The sequence shown here is derived from an EMBL/GenBank/DDBJ whole genome shotgun (WGS) entry which is preliminary data.</text>
</comment>
<dbReference type="Proteomes" id="UP001148737">
    <property type="component" value="Unassembled WGS sequence"/>
</dbReference>
<protein>
    <submittedName>
        <fullName evidence="1">Uncharacterized protein</fullName>
    </submittedName>
</protein>
<evidence type="ECO:0000313" key="1">
    <source>
        <dbReference type="EMBL" id="KAJ3472249.1"/>
    </source>
</evidence>
<sequence length="348" mass="39574">MVVKDVGVFPTWLCFPYKTRRILKLRVNLRIVRPDAKAVPLEWVELACYPENLRHPAAWVESPTFWNFYAVLALVPLSRLRYEPTRDENEAKAAAALKNGHFRQLPGGAAIGRQSASKITPASLQKHKSSVINAHLVSLEETPYVVDQLHLNFKWAECRPNGKLIIPGIPSEEDKSINGPFYREGYFQFGREVFHDDFDYSDSWDTYERQLEDQKAGRVSTELLLHHIWESISEITSYKEKEDDLVLYQYALANSVGAVIYCTTAGNEVTMMTKSTDSWVSEWESNGDWRTMNISKAIAAEEASEDPAQGYIALLKLAKRRRALGWQAQYDQEQKTRQDAKGQGSAGP</sequence>
<evidence type="ECO:0000313" key="2">
    <source>
        <dbReference type="Proteomes" id="UP001148737"/>
    </source>
</evidence>
<gene>
    <name evidence="1" type="ORF">NLG97_g11152</name>
</gene>
<proteinExistence type="predicted"/>
<name>A0ACC1QCL2_9HYPO</name>
<accession>A0ACC1QCL2</accession>
<dbReference type="EMBL" id="JANAKD010003304">
    <property type="protein sequence ID" value="KAJ3472249.1"/>
    <property type="molecule type" value="Genomic_DNA"/>
</dbReference>